<name>A0A919RP54_9ACTN</name>
<gene>
    <name evidence="2" type="ORF">Ssi02_66860</name>
</gene>
<dbReference type="Pfam" id="PF00480">
    <property type="entry name" value="ROK"/>
    <property type="match status" value="1"/>
</dbReference>
<evidence type="ECO:0000256" key="1">
    <source>
        <dbReference type="ARBA" id="ARBA00006479"/>
    </source>
</evidence>
<organism evidence="2 3">
    <name type="scientific">Sinosporangium siamense</name>
    <dbReference type="NCBI Taxonomy" id="1367973"/>
    <lineage>
        <taxon>Bacteria</taxon>
        <taxon>Bacillati</taxon>
        <taxon>Actinomycetota</taxon>
        <taxon>Actinomycetes</taxon>
        <taxon>Streptosporangiales</taxon>
        <taxon>Streptosporangiaceae</taxon>
        <taxon>Sinosporangium</taxon>
    </lineage>
</organism>
<sequence length="408" mass="42447">MVRPPSKTPQPGQPVGRQPTALMTAVKAGRVNQGRVLQALHDFGPLSRADLARLAGVSRATIGSIVQPLLEGGLLAEGEPQRGATPGGKPARPLWFAPDSPPLAAVHLLPGWVQAALVSADGKILATARGSFRGTDPAATVVDCVVDRLNAVLAGSSARPLGVGIAVGGIVESTSGTILACNLMPELSGLPLGPLVSERVHLPVHLDLHPRAQAIGDRWSGPGRGEQSFASIYIGEAIGAGLFLNGAIHCGPAGAGGEIGHTIVDIHGRTCRCGQRGCWETIATHDWLREEATRLRLPTAHAMTTALLAGLSAAGNTDAKELFERYARNLALGVVNLQQILAPGLFILHGDVIAGGEALRGRVERQARRYLPTRSTAEPQITFGAAHDHATLLGAARLVLSHSFPLIG</sequence>
<dbReference type="PANTHER" id="PTHR18964">
    <property type="entry name" value="ROK (REPRESSOR, ORF, KINASE) FAMILY"/>
    <property type="match status" value="1"/>
</dbReference>
<reference evidence="2" key="1">
    <citation type="submission" date="2021-01" db="EMBL/GenBank/DDBJ databases">
        <title>Whole genome shotgun sequence of Sinosporangium siamense NBRC 109515.</title>
        <authorList>
            <person name="Komaki H."/>
            <person name="Tamura T."/>
        </authorList>
    </citation>
    <scope>NUCLEOTIDE SEQUENCE</scope>
    <source>
        <strain evidence="2">NBRC 109515</strain>
    </source>
</reference>
<dbReference type="AlphaFoldDB" id="A0A919RP54"/>
<evidence type="ECO:0008006" key="4">
    <source>
        <dbReference type="Google" id="ProtNLM"/>
    </source>
</evidence>
<accession>A0A919RP54</accession>
<dbReference type="EMBL" id="BOOW01000045">
    <property type="protein sequence ID" value="GII96455.1"/>
    <property type="molecule type" value="Genomic_DNA"/>
</dbReference>
<dbReference type="SUPFAM" id="SSF53067">
    <property type="entry name" value="Actin-like ATPase domain"/>
    <property type="match status" value="1"/>
</dbReference>
<dbReference type="RefSeq" id="WP_204031456.1">
    <property type="nucleotide sequence ID" value="NZ_BOOW01000045.1"/>
</dbReference>
<dbReference type="InterPro" id="IPR036388">
    <property type="entry name" value="WH-like_DNA-bd_sf"/>
</dbReference>
<protein>
    <recommendedName>
        <fullName evidence="4">ROK family transcriptional regulator</fullName>
    </recommendedName>
</protein>
<dbReference type="InterPro" id="IPR043129">
    <property type="entry name" value="ATPase_NBD"/>
</dbReference>
<dbReference type="InterPro" id="IPR000600">
    <property type="entry name" value="ROK"/>
</dbReference>
<dbReference type="Gene3D" id="1.10.10.10">
    <property type="entry name" value="Winged helix-like DNA-binding domain superfamily/Winged helix DNA-binding domain"/>
    <property type="match status" value="1"/>
</dbReference>
<dbReference type="InterPro" id="IPR036390">
    <property type="entry name" value="WH_DNA-bd_sf"/>
</dbReference>
<keyword evidence="3" id="KW-1185">Reference proteome</keyword>
<evidence type="ECO:0000313" key="2">
    <source>
        <dbReference type="EMBL" id="GII96455.1"/>
    </source>
</evidence>
<dbReference type="Gene3D" id="3.30.420.40">
    <property type="match status" value="2"/>
</dbReference>
<dbReference type="Proteomes" id="UP000606172">
    <property type="component" value="Unassembled WGS sequence"/>
</dbReference>
<dbReference type="SUPFAM" id="SSF46785">
    <property type="entry name" value="Winged helix' DNA-binding domain"/>
    <property type="match status" value="1"/>
</dbReference>
<proteinExistence type="inferred from homology"/>
<evidence type="ECO:0000313" key="3">
    <source>
        <dbReference type="Proteomes" id="UP000606172"/>
    </source>
</evidence>
<comment type="similarity">
    <text evidence="1">Belongs to the ROK (NagC/XylR) family.</text>
</comment>
<comment type="caution">
    <text evidence="2">The sequence shown here is derived from an EMBL/GenBank/DDBJ whole genome shotgun (WGS) entry which is preliminary data.</text>
</comment>
<dbReference type="PANTHER" id="PTHR18964:SF169">
    <property type="entry name" value="N-ACETYLMANNOSAMINE KINASE"/>
    <property type="match status" value="1"/>
</dbReference>